<reference evidence="1 2" key="1">
    <citation type="submission" date="2023-08" db="EMBL/GenBank/DDBJ databases">
        <title>Implementing the SeqCode for naming new Mesorhizobium species isolated from Vachellia karroo root nodules.</title>
        <authorList>
            <person name="Van Lill M."/>
        </authorList>
    </citation>
    <scope>NUCLEOTIDE SEQUENCE [LARGE SCALE GENOMIC DNA]</scope>
    <source>
        <strain evidence="1 2">VK23A</strain>
    </source>
</reference>
<name>A0ABU4XKJ4_9HYPH</name>
<dbReference type="EMBL" id="JAVIIZ010000018">
    <property type="protein sequence ID" value="MDX8475258.1"/>
    <property type="molecule type" value="Genomic_DNA"/>
</dbReference>
<gene>
    <name evidence="1" type="ORF">RFM27_24490</name>
</gene>
<dbReference type="RefSeq" id="WP_320318208.1">
    <property type="nucleotide sequence ID" value="NZ_JAVIIX010000017.1"/>
</dbReference>
<keyword evidence="2" id="KW-1185">Reference proteome</keyword>
<protein>
    <submittedName>
        <fullName evidence="1">Uncharacterized protein</fullName>
    </submittedName>
</protein>
<organism evidence="1 2">
    <name type="scientific">Mesorhizobium dulcispinae</name>
    <dbReference type="NCBI Taxonomy" id="3072316"/>
    <lineage>
        <taxon>Bacteria</taxon>
        <taxon>Pseudomonadati</taxon>
        <taxon>Pseudomonadota</taxon>
        <taxon>Alphaproteobacteria</taxon>
        <taxon>Hyphomicrobiales</taxon>
        <taxon>Phyllobacteriaceae</taxon>
        <taxon>Mesorhizobium</taxon>
    </lineage>
</organism>
<evidence type="ECO:0000313" key="1">
    <source>
        <dbReference type="EMBL" id="MDX8475258.1"/>
    </source>
</evidence>
<evidence type="ECO:0000313" key="2">
    <source>
        <dbReference type="Proteomes" id="UP001271780"/>
    </source>
</evidence>
<accession>A0ABU4XKJ4</accession>
<sequence length="218" mass="24690">MSDVALENAKALKIKALSEIARLEAELRGWHDRISMAEHFIDQWNAFASGAVENPVESVFAEQNKTAPSPVKRKAIRNSKKEDVAEAARAIIRERNAPVPRAELFQALVQRGLTMEGSDPEMVLSTMLWRMRTRVARLKSGGYWLADEPYPEGNYYPAPPEDVRTEAKTLRGLIEAENHIVDRGEEPSMTTEEFSQARARLREIEEQYPLVFVEAPDL</sequence>
<comment type="caution">
    <text evidence="1">The sequence shown here is derived from an EMBL/GenBank/DDBJ whole genome shotgun (WGS) entry which is preliminary data.</text>
</comment>
<proteinExistence type="predicted"/>
<dbReference type="Proteomes" id="UP001271780">
    <property type="component" value="Unassembled WGS sequence"/>
</dbReference>